<protein>
    <submittedName>
        <fullName evidence="3">Glycosyl transferase, WecB/TagA/CpsF family</fullName>
    </submittedName>
</protein>
<dbReference type="EMBL" id="CP000463">
    <property type="protein sequence ID" value="ABJ07424.1"/>
    <property type="molecule type" value="Genomic_DNA"/>
</dbReference>
<name>Q07KW0_RHOP5</name>
<dbReference type="OrthoDB" id="9771846at2"/>
<accession>Q07KW0</accession>
<dbReference type="STRING" id="316055.RPE_3494"/>
<organism evidence="3">
    <name type="scientific">Rhodopseudomonas palustris (strain BisA53)</name>
    <dbReference type="NCBI Taxonomy" id="316055"/>
    <lineage>
        <taxon>Bacteria</taxon>
        <taxon>Pseudomonadati</taxon>
        <taxon>Pseudomonadota</taxon>
        <taxon>Alphaproteobacteria</taxon>
        <taxon>Hyphomicrobiales</taxon>
        <taxon>Nitrobacteraceae</taxon>
        <taxon>Rhodopseudomonas</taxon>
    </lineage>
</organism>
<proteinExistence type="predicted"/>
<keyword evidence="2 3" id="KW-0808">Transferase</keyword>
<dbReference type="AlphaFoldDB" id="Q07KW0"/>
<sequence>MSAADVVLGAVSAAAGSARLVEAVDTVGILGVRVSAVDMDRAVECIERWIATGERNYVCVTGAHGVIESRNDARLREIHNAAGLAVPDGMPIVFMANRLGHPNVRRVYGPDLMRRLTAISAVRGYRQYYYGGGPGLAERLADTLRARHPGLVVAGTLSPPFRSLTQSEDEAIVNEIRAAKPDIVWVGLSTPKQEYWMSRQLDRLDGPVLIGVGAAFDFLAGTKRQAPQWMQRAGLEWLYRLASEPRRLWRRYAVVVPTFASLGLLQIVGHKLRSLRDRAE</sequence>
<dbReference type="PANTHER" id="PTHR34136">
    <property type="match status" value="1"/>
</dbReference>
<dbReference type="KEGG" id="rpe:RPE_3494"/>
<dbReference type="eggNOG" id="COG1922">
    <property type="taxonomic scope" value="Bacteria"/>
</dbReference>
<dbReference type="InterPro" id="IPR004629">
    <property type="entry name" value="WecG_TagA_CpsF"/>
</dbReference>
<keyword evidence="1" id="KW-0328">Glycosyltransferase</keyword>
<dbReference type="PANTHER" id="PTHR34136:SF1">
    <property type="entry name" value="UDP-N-ACETYL-D-MANNOSAMINURONIC ACID TRANSFERASE"/>
    <property type="match status" value="1"/>
</dbReference>
<reference evidence="3" key="1">
    <citation type="submission" date="2006-09" db="EMBL/GenBank/DDBJ databases">
        <title>Complete sequence of Rhodopseudomonas palustris BisA53.</title>
        <authorList>
            <consortium name="US DOE Joint Genome Institute"/>
            <person name="Copeland A."/>
            <person name="Lucas S."/>
            <person name="Lapidus A."/>
            <person name="Barry K."/>
            <person name="Detter J.C."/>
            <person name="Glavina del Rio T."/>
            <person name="Hammon N."/>
            <person name="Israni S."/>
            <person name="Dalin E."/>
            <person name="Tice H."/>
            <person name="Pitluck S."/>
            <person name="Chain P."/>
            <person name="Malfatti S."/>
            <person name="Shin M."/>
            <person name="Vergez L."/>
            <person name="Schmutz J."/>
            <person name="Larimer F."/>
            <person name="Land M."/>
            <person name="Hauser L."/>
            <person name="Pelletier D.A."/>
            <person name="Kyrpides N."/>
            <person name="Kim E."/>
            <person name="Harwood C.S."/>
            <person name="Oda Y."/>
            <person name="Richardson P."/>
        </authorList>
    </citation>
    <scope>NUCLEOTIDE SEQUENCE [LARGE SCALE GENOMIC DNA]</scope>
    <source>
        <strain evidence="3">BisA53</strain>
    </source>
</reference>
<dbReference type="HOGENOM" id="CLU_063203_2_1_5"/>
<dbReference type="CDD" id="cd06533">
    <property type="entry name" value="Glyco_transf_WecG_TagA"/>
    <property type="match status" value="1"/>
</dbReference>
<dbReference type="CAZy" id="GT26">
    <property type="family name" value="Glycosyltransferase Family 26"/>
</dbReference>
<dbReference type="NCBIfam" id="TIGR00696">
    <property type="entry name" value="wecG_tagA_cpsF"/>
    <property type="match status" value="1"/>
</dbReference>
<dbReference type="Pfam" id="PF03808">
    <property type="entry name" value="Glyco_tran_WecG"/>
    <property type="match status" value="1"/>
</dbReference>
<gene>
    <name evidence="3" type="ordered locus">RPE_3494</name>
</gene>
<evidence type="ECO:0000256" key="1">
    <source>
        <dbReference type="ARBA" id="ARBA00022676"/>
    </source>
</evidence>
<evidence type="ECO:0000256" key="2">
    <source>
        <dbReference type="ARBA" id="ARBA00022679"/>
    </source>
</evidence>
<dbReference type="GO" id="GO:0016758">
    <property type="term" value="F:hexosyltransferase activity"/>
    <property type="evidence" value="ECO:0007669"/>
    <property type="project" value="TreeGrafter"/>
</dbReference>
<evidence type="ECO:0000313" key="3">
    <source>
        <dbReference type="EMBL" id="ABJ07424.1"/>
    </source>
</evidence>